<dbReference type="PROSITE" id="PS50862">
    <property type="entry name" value="AA_TRNA_LIGASE_II"/>
    <property type="match status" value="1"/>
</dbReference>
<dbReference type="PANTHER" id="PTHR43450">
    <property type="entry name" value="ASPARTYL-TRNA SYNTHETASE"/>
    <property type="match status" value="1"/>
</dbReference>
<dbReference type="InterPro" id="IPR045864">
    <property type="entry name" value="aa-tRNA-synth_II/BPL/LPL"/>
</dbReference>
<name>A0A0G4IDB3_9ALVE</name>
<evidence type="ECO:0000313" key="14">
    <source>
        <dbReference type="EMBL" id="CEM55116.1"/>
    </source>
</evidence>
<keyword evidence="7" id="KW-0067">ATP-binding</keyword>
<dbReference type="PRINTS" id="PR01042">
    <property type="entry name" value="TRNASYNTHASP"/>
</dbReference>
<accession>A0A0G4IDB3</accession>
<evidence type="ECO:0000256" key="4">
    <source>
        <dbReference type="ARBA" id="ARBA00022490"/>
    </source>
</evidence>
<feature type="region of interest" description="Disordered" evidence="11">
    <location>
        <begin position="219"/>
        <end position="241"/>
    </location>
</feature>
<dbReference type="InterPro" id="IPR004523">
    <property type="entry name" value="Asp-tRNA_synthase_2"/>
</dbReference>
<feature type="domain" description="Aminoacyl-transfer RNA synthetases class-II family profile" evidence="13">
    <location>
        <begin position="264"/>
        <end position="572"/>
    </location>
</feature>
<evidence type="ECO:0000256" key="10">
    <source>
        <dbReference type="ARBA" id="ARBA00047904"/>
    </source>
</evidence>
<feature type="signal peptide" evidence="12">
    <location>
        <begin position="1"/>
        <end position="18"/>
    </location>
</feature>
<organism evidence="14">
    <name type="scientific">Chromera velia CCMP2878</name>
    <dbReference type="NCBI Taxonomy" id="1169474"/>
    <lineage>
        <taxon>Eukaryota</taxon>
        <taxon>Sar</taxon>
        <taxon>Alveolata</taxon>
        <taxon>Colpodellida</taxon>
        <taxon>Chromeraceae</taxon>
        <taxon>Chromera</taxon>
    </lineage>
</organism>
<keyword evidence="4" id="KW-0963">Cytoplasm</keyword>
<dbReference type="GO" id="GO:0006422">
    <property type="term" value="P:aspartyl-tRNA aminoacylation"/>
    <property type="evidence" value="ECO:0007669"/>
    <property type="project" value="InterPro"/>
</dbReference>
<dbReference type="HAMAP" id="MF_02075">
    <property type="entry name" value="Asp_tRNA_synth_type2"/>
    <property type="match status" value="1"/>
</dbReference>
<dbReference type="PhylomeDB" id="A0A0G4IDB3"/>
<evidence type="ECO:0000256" key="9">
    <source>
        <dbReference type="ARBA" id="ARBA00023146"/>
    </source>
</evidence>
<dbReference type="FunFam" id="3.30.930.10:FF:000038">
    <property type="entry name" value="Aspartate--tRNA ligase"/>
    <property type="match status" value="1"/>
</dbReference>
<dbReference type="CDD" id="cd00776">
    <property type="entry name" value="AsxRS_core"/>
    <property type="match status" value="1"/>
</dbReference>
<dbReference type="CDD" id="cd04320">
    <property type="entry name" value="AspRS_cyto_N"/>
    <property type="match status" value="1"/>
</dbReference>
<dbReference type="NCBIfam" id="TIGR00458">
    <property type="entry name" value="aspS_nondisc"/>
    <property type="match status" value="1"/>
</dbReference>
<dbReference type="GO" id="GO:0003723">
    <property type="term" value="F:RNA binding"/>
    <property type="evidence" value="ECO:0007669"/>
    <property type="project" value="TreeGrafter"/>
</dbReference>
<feature type="compositionally biased region" description="Basic and acidic residues" evidence="11">
    <location>
        <begin position="221"/>
        <end position="237"/>
    </location>
</feature>
<comment type="subcellular location">
    <subcellularLocation>
        <location evidence="1">Cytoplasm</location>
    </subcellularLocation>
</comment>
<dbReference type="InterPro" id="IPR004364">
    <property type="entry name" value="Aa-tRNA-synt_II"/>
</dbReference>
<dbReference type="PANTHER" id="PTHR43450:SF1">
    <property type="entry name" value="ASPARTATE--TRNA LIGASE, CYTOPLASMIC"/>
    <property type="match status" value="1"/>
</dbReference>
<evidence type="ECO:0000256" key="8">
    <source>
        <dbReference type="ARBA" id="ARBA00022917"/>
    </source>
</evidence>
<dbReference type="Pfam" id="PF00152">
    <property type="entry name" value="tRNA-synt_2"/>
    <property type="match status" value="1"/>
</dbReference>
<comment type="similarity">
    <text evidence="2">Belongs to the class-II aminoacyl-tRNA synthetase family. Type 2 subfamily.</text>
</comment>
<dbReference type="InterPro" id="IPR012340">
    <property type="entry name" value="NA-bd_OB-fold"/>
</dbReference>
<dbReference type="NCBIfam" id="NF003483">
    <property type="entry name" value="PRK05159.1"/>
    <property type="match status" value="1"/>
</dbReference>
<evidence type="ECO:0000256" key="6">
    <source>
        <dbReference type="ARBA" id="ARBA00022741"/>
    </source>
</evidence>
<evidence type="ECO:0000256" key="7">
    <source>
        <dbReference type="ARBA" id="ARBA00022840"/>
    </source>
</evidence>
<dbReference type="GO" id="GO:0005524">
    <property type="term" value="F:ATP binding"/>
    <property type="evidence" value="ECO:0007669"/>
    <property type="project" value="UniProtKB-KW"/>
</dbReference>
<evidence type="ECO:0000256" key="3">
    <source>
        <dbReference type="ARBA" id="ARBA00012841"/>
    </source>
</evidence>
<proteinExistence type="inferred from homology"/>
<dbReference type="EMBL" id="CDMZ01005844">
    <property type="protein sequence ID" value="CEM55116.1"/>
    <property type="molecule type" value="Genomic_DNA"/>
</dbReference>
<keyword evidence="6" id="KW-0547">Nucleotide-binding</keyword>
<keyword evidence="12" id="KW-0732">Signal</keyword>
<dbReference type="GO" id="GO:0004815">
    <property type="term" value="F:aspartate-tRNA ligase activity"/>
    <property type="evidence" value="ECO:0007669"/>
    <property type="project" value="UniProtKB-EC"/>
</dbReference>
<evidence type="ECO:0000259" key="13">
    <source>
        <dbReference type="PROSITE" id="PS50862"/>
    </source>
</evidence>
<keyword evidence="8" id="KW-0648">Protein biosynthesis</keyword>
<sequence>MCTTLALISLSLGTLASGNQSVSDRFLSAFAAPSWHVPLWARDKGASSRLGSEIRRRQGSLEETSWSILSDSATESAPVSLAYVAEDLPLLQSTSRASGDPSPVSVSDLGKETGPPLNSVVKVRARLHTVRATGSSCFLVLREAGGPTVQAVHFKDKSALEESKALLKFVKGLHPESILEVEGKLVSATVKSCTQSNVEIQIHTLRVISRAPPVLPFSVEDAGRPEEEVEKSQDTDRPLPTLGQDLRLDYRHLDLRAPAQNAALRVKSEMCRLFREAMYEQGFTEIQTPKLIGGASEGGAEVFSLDYFGRKAFLAQSPQLFKQMAVAGDLGGVFEIGPVFRAEKSNSRRHLTEFTGVDMEMPIQSHYMEAIEVAHGAFKKMFRELEESPRSQELLARIRRQFPSEPPKIPDEPVVISHQEAVDMLRERGDTKIGDLDDFSSSQEILLGEIVREKYGTDLVVVDQYPLDVRPFYTMLSPSDPSRSNSYDIFLRGQEISSGAQRIHDPDLLLRRIQEKEGDPEELKFYIEALSCGCPPHAGFGLGLDRIVSLYLDLGNVRKASLFPRDPRRLSP</sequence>
<evidence type="ECO:0000256" key="5">
    <source>
        <dbReference type="ARBA" id="ARBA00022598"/>
    </source>
</evidence>
<keyword evidence="9" id="KW-0030">Aminoacyl-tRNA synthetase</keyword>
<dbReference type="GO" id="GO:0005829">
    <property type="term" value="C:cytosol"/>
    <property type="evidence" value="ECO:0007669"/>
    <property type="project" value="TreeGrafter"/>
</dbReference>
<feature type="chain" id="PRO_5005192456" description="aspartate--tRNA ligase" evidence="12">
    <location>
        <begin position="19"/>
        <end position="572"/>
    </location>
</feature>
<comment type="catalytic activity">
    <reaction evidence="10">
        <text>tRNA(Asp) + L-aspartate + ATP = L-aspartyl-tRNA(Asp) + AMP + diphosphate</text>
        <dbReference type="Rhea" id="RHEA:19649"/>
        <dbReference type="Rhea" id="RHEA-COMP:9660"/>
        <dbReference type="Rhea" id="RHEA-COMP:9678"/>
        <dbReference type="ChEBI" id="CHEBI:29991"/>
        <dbReference type="ChEBI" id="CHEBI:30616"/>
        <dbReference type="ChEBI" id="CHEBI:33019"/>
        <dbReference type="ChEBI" id="CHEBI:78442"/>
        <dbReference type="ChEBI" id="CHEBI:78516"/>
        <dbReference type="ChEBI" id="CHEBI:456215"/>
        <dbReference type="EC" id="6.1.1.12"/>
    </reaction>
</comment>
<dbReference type="VEuPathDB" id="CryptoDB:Cvel_13271"/>
<dbReference type="InterPro" id="IPR006195">
    <property type="entry name" value="aa-tRNA-synth_II"/>
</dbReference>
<dbReference type="AlphaFoldDB" id="A0A0G4IDB3"/>
<protein>
    <recommendedName>
        <fullName evidence="3">aspartate--tRNA ligase</fullName>
        <ecNumber evidence="3">6.1.1.12</ecNumber>
    </recommendedName>
</protein>
<evidence type="ECO:0000256" key="11">
    <source>
        <dbReference type="SAM" id="MobiDB-lite"/>
    </source>
</evidence>
<dbReference type="SUPFAM" id="SSF55681">
    <property type="entry name" value="Class II aaRS and biotin synthetases"/>
    <property type="match status" value="1"/>
</dbReference>
<dbReference type="SUPFAM" id="SSF50249">
    <property type="entry name" value="Nucleic acid-binding proteins"/>
    <property type="match status" value="1"/>
</dbReference>
<dbReference type="GO" id="GO:0017101">
    <property type="term" value="C:aminoacyl-tRNA synthetase multienzyme complex"/>
    <property type="evidence" value="ECO:0007669"/>
    <property type="project" value="TreeGrafter"/>
</dbReference>
<evidence type="ECO:0000256" key="12">
    <source>
        <dbReference type="SAM" id="SignalP"/>
    </source>
</evidence>
<evidence type="ECO:0000256" key="1">
    <source>
        <dbReference type="ARBA" id="ARBA00004496"/>
    </source>
</evidence>
<dbReference type="Gene3D" id="2.40.50.140">
    <property type="entry name" value="Nucleic acid-binding proteins"/>
    <property type="match status" value="1"/>
</dbReference>
<reference evidence="14" key="1">
    <citation type="submission" date="2014-11" db="EMBL/GenBank/DDBJ databases">
        <authorList>
            <person name="Otto D Thomas"/>
            <person name="Naeem Raeece"/>
        </authorList>
    </citation>
    <scope>NUCLEOTIDE SEQUENCE</scope>
</reference>
<dbReference type="InterPro" id="IPR002312">
    <property type="entry name" value="Asp/Asn-tRNA-synth_IIb"/>
</dbReference>
<evidence type="ECO:0000256" key="2">
    <source>
        <dbReference type="ARBA" id="ARBA00005312"/>
    </source>
</evidence>
<gene>
    <name evidence="14" type="ORF">Cvel_13271</name>
</gene>
<keyword evidence="5" id="KW-0436">Ligase</keyword>
<dbReference type="Gene3D" id="3.30.930.10">
    <property type="entry name" value="Bira Bifunctional Protein, Domain 2"/>
    <property type="match status" value="1"/>
</dbReference>
<dbReference type="EC" id="6.1.1.12" evidence="3"/>